<evidence type="ECO:0000313" key="1">
    <source>
        <dbReference type="EMBL" id="MBE2986630.1"/>
    </source>
</evidence>
<proteinExistence type="predicted"/>
<evidence type="ECO:0000313" key="2">
    <source>
        <dbReference type="Proteomes" id="UP001318760"/>
    </source>
</evidence>
<dbReference type="Proteomes" id="UP001318760">
    <property type="component" value="Unassembled WGS sequence"/>
</dbReference>
<sequence>MAKLDEKGFWQNKEGNFVHPQMVPIDKSLEDELVEKLITKANELQAAMREFKKYAYGECESFMDMLKAEYGIDRLENSRLGNVTLRNFNGTNEVQIAISKQISFDKKLVLAKEKIDEYLDAKTESADPEIRTLITRAFDVKNGKVDAKQILSLKQYPIQDPKWKEAMGMIDEATEIVGTKSYIRFKTKDSLEGKCDLITLDFAAI</sequence>
<dbReference type="RefSeq" id="WP_336613676.1">
    <property type="nucleotide sequence ID" value="NZ_JADBHS010000009.1"/>
</dbReference>
<dbReference type="EMBL" id="JADBHS010000009">
    <property type="protein sequence ID" value="MBE2986630.1"/>
    <property type="molecule type" value="Genomic_DNA"/>
</dbReference>
<accession>A0ABD4JIR1</accession>
<gene>
    <name evidence="1" type="ORF">CCAL12919_05720</name>
</gene>
<protein>
    <submittedName>
        <fullName evidence="1">DUF3164 family protein</fullName>
    </submittedName>
</protein>
<dbReference type="InterPro" id="IPR021505">
    <property type="entry name" value="Phage_B3_Orf6"/>
</dbReference>
<organism evidence="1 2">
    <name type="scientific">Campylobacter californiensis</name>
    <dbReference type="NCBI Taxonomy" id="1032243"/>
    <lineage>
        <taxon>Bacteria</taxon>
        <taxon>Pseudomonadati</taxon>
        <taxon>Campylobacterota</taxon>
        <taxon>Epsilonproteobacteria</taxon>
        <taxon>Campylobacterales</taxon>
        <taxon>Campylobacteraceae</taxon>
        <taxon>Campylobacter</taxon>
    </lineage>
</organism>
<reference evidence="1 2" key="1">
    <citation type="submission" date="2020-10" db="EMBL/GenBank/DDBJ databases">
        <title>Campylobacter californiensis sp. nov. isolated from cattle and feral swine in California.</title>
        <authorList>
            <person name="Miller W.G."/>
        </authorList>
    </citation>
    <scope>NUCLEOTIDE SEQUENCE [LARGE SCALE GENOMIC DNA]</scope>
    <source>
        <strain evidence="1 2">RM12919</strain>
    </source>
</reference>
<comment type="caution">
    <text evidence="1">The sequence shown here is derived from an EMBL/GenBank/DDBJ whole genome shotgun (WGS) entry which is preliminary data.</text>
</comment>
<dbReference type="Pfam" id="PF11363">
    <property type="entry name" value="DUF3164"/>
    <property type="match status" value="1"/>
</dbReference>
<name>A0ABD4JIR1_9BACT</name>
<dbReference type="AlphaFoldDB" id="A0ABD4JIR1"/>